<sequence>MSAKEKDHLYRVDLTWNEGRIGTMSSPELDDRIEVATPPQFDGGVEGIWSPEHLFVSSVSSCFMTTFVAIAQYSKLDFEDLDVKAEGKIEKVDGKFMVTEITLAPELVIAEEKFQDKAMRILEKAEGACLITRSIKTKIHFDPKVTVASMK</sequence>
<comment type="caution">
    <text evidence="1">The sequence shown here is derived from an EMBL/GenBank/DDBJ whole genome shotgun (WGS) entry which is preliminary data.</text>
</comment>
<dbReference type="Proteomes" id="UP000473278">
    <property type="component" value="Unassembled WGS sequence"/>
</dbReference>
<dbReference type="InterPro" id="IPR052707">
    <property type="entry name" value="OsmC_Ohr_Peroxiredoxin"/>
</dbReference>
<dbReference type="InterPro" id="IPR036102">
    <property type="entry name" value="OsmC/Ohrsf"/>
</dbReference>
<dbReference type="InterPro" id="IPR003718">
    <property type="entry name" value="OsmC/Ohr_fam"/>
</dbReference>
<dbReference type="EMBL" id="JAALLT010000004">
    <property type="protein sequence ID" value="NGP77520.1"/>
    <property type="molecule type" value="Genomic_DNA"/>
</dbReference>
<dbReference type="AlphaFoldDB" id="A0A6M1SWT3"/>
<evidence type="ECO:0000313" key="1">
    <source>
        <dbReference type="EMBL" id="NGP77520.1"/>
    </source>
</evidence>
<dbReference type="Gene3D" id="3.30.300.20">
    <property type="match status" value="1"/>
</dbReference>
<dbReference type="InterPro" id="IPR015946">
    <property type="entry name" value="KH_dom-like_a/b"/>
</dbReference>
<dbReference type="PANTHER" id="PTHR42830:SF2">
    <property type="entry name" value="OSMC_OHR FAMILY PROTEIN"/>
    <property type="match status" value="1"/>
</dbReference>
<keyword evidence="2" id="KW-1185">Reference proteome</keyword>
<gene>
    <name evidence="1" type="ORF">G3570_12805</name>
</gene>
<dbReference type="Pfam" id="PF02566">
    <property type="entry name" value="OsmC"/>
    <property type="match status" value="1"/>
</dbReference>
<dbReference type="RefSeq" id="WP_165142998.1">
    <property type="nucleotide sequence ID" value="NZ_JAALLT010000004.1"/>
</dbReference>
<organism evidence="1 2">
    <name type="scientific">Halalkalibaculum roseum</name>
    <dbReference type="NCBI Taxonomy" id="2709311"/>
    <lineage>
        <taxon>Bacteria</taxon>
        <taxon>Pseudomonadati</taxon>
        <taxon>Balneolota</taxon>
        <taxon>Balneolia</taxon>
        <taxon>Balneolales</taxon>
        <taxon>Balneolaceae</taxon>
        <taxon>Halalkalibaculum</taxon>
    </lineage>
</organism>
<proteinExistence type="predicted"/>
<accession>A0A6M1SWT3</accession>
<dbReference type="PANTHER" id="PTHR42830">
    <property type="entry name" value="OSMOTICALLY INDUCIBLE FAMILY PROTEIN"/>
    <property type="match status" value="1"/>
</dbReference>
<name>A0A6M1SWT3_9BACT</name>
<protein>
    <submittedName>
        <fullName evidence="1">OsmC family peroxiredoxin</fullName>
    </submittedName>
</protein>
<reference evidence="1 2" key="1">
    <citation type="submission" date="2020-02" db="EMBL/GenBank/DDBJ databases">
        <title>Balneolaceae bacterium YR4-1, complete genome.</title>
        <authorList>
            <person name="Li Y."/>
            <person name="Wu S."/>
        </authorList>
    </citation>
    <scope>NUCLEOTIDE SEQUENCE [LARGE SCALE GENOMIC DNA]</scope>
    <source>
        <strain evidence="1 2">YR4-1</strain>
    </source>
</reference>
<dbReference type="SUPFAM" id="SSF82784">
    <property type="entry name" value="OsmC-like"/>
    <property type="match status" value="1"/>
</dbReference>
<evidence type="ECO:0000313" key="2">
    <source>
        <dbReference type="Proteomes" id="UP000473278"/>
    </source>
</evidence>